<dbReference type="EMBL" id="WTFN01000050">
    <property type="protein sequence ID" value="MWK58064.1"/>
    <property type="molecule type" value="Genomic_DNA"/>
</dbReference>
<dbReference type="RefSeq" id="WP_160481721.1">
    <property type="nucleotide sequence ID" value="NZ_WTFN01000050.1"/>
</dbReference>
<dbReference type="NCBIfam" id="NF042415">
    <property type="entry name" value="STY0301_fam"/>
    <property type="match status" value="1"/>
</dbReference>
<organism evidence="2 3">
    <name type="scientific">Metapseudomonas otitidis</name>
    <dbReference type="NCBI Taxonomy" id="319939"/>
    <lineage>
        <taxon>Bacteria</taxon>
        <taxon>Pseudomonadati</taxon>
        <taxon>Pseudomonadota</taxon>
        <taxon>Gammaproteobacteria</taxon>
        <taxon>Pseudomonadales</taxon>
        <taxon>Pseudomonadaceae</taxon>
        <taxon>Metapseudomonas</taxon>
    </lineage>
</organism>
<proteinExistence type="predicted"/>
<evidence type="ECO:0000256" key="1">
    <source>
        <dbReference type="SAM" id="SignalP"/>
    </source>
</evidence>
<feature type="signal peptide" evidence="1">
    <location>
        <begin position="1"/>
        <end position="23"/>
    </location>
</feature>
<reference evidence="2 3" key="1">
    <citation type="submission" date="2019-12" db="EMBL/GenBank/DDBJ databases">
        <title>Draft genome sequence of Pseudomonas otitidis recovered from a chicken carcass.</title>
        <authorList>
            <person name="Vieira T.R."/>
            <person name="Oliviera E.F.C."/>
            <person name="Silva N.M.V."/>
            <person name="Sambrano G.E."/>
            <person name="Cibulski S.P."/>
            <person name="Cardoso M.R.I."/>
        </authorList>
    </citation>
    <scope>NUCLEOTIDE SEQUENCE [LARGE SCALE GENOMIC DNA]</scope>
    <source>
        <strain evidence="2 3">25_K</strain>
    </source>
</reference>
<gene>
    <name evidence="2" type="ORF">GO594_18950</name>
</gene>
<evidence type="ECO:0000313" key="2">
    <source>
        <dbReference type="EMBL" id="MWK58064.1"/>
    </source>
</evidence>
<keyword evidence="1" id="KW-0732">Signal</keyword>
<evidence type="ECO:0000313" key="3">
    <source>
        <dbReference type="Proteomes" id="UP000461288"/>
    </source>
</evidence>
<dbReference type="AlphaFoldDB" id="A0A7X3HBM3"/>
<evidence type="ECO:0008006" key="4">
    <source>
        <dbReference type="Google" id="ProtNLM"/>
    </source>
</evidence>
<protein>
    <recommendedName>
        <fullName evidence="4">DUF3757 domain-containing protein</fullName>
    </recommendedName>
</protein>
<name>A0A7X3HBM3_9GAMM</name>
<comment type="caution">
    <text evidence="2">The sequence shown here is derived from an EMBL/GenBank/DDBJ whole genome shotgun (WGS) entry which is preliminary data.</text>
</comment>
<sequence>MNKGCFLRIGLLFAVFWSQGAAAYELQCPTYVDVESPGVVSAPEGWVAKSRRNKLRVEGLGLVLGPPEELADLKLEPFLLDGKERDGWRELNGLIDNELGLWLVCRYSGDYVVLTKKLDRPVQACWIEEDVRTGPRPYTLYCKPAESPDDTGTGQ</sequence>
<dbReference type="InterPro" id="IPR049973">
    <property type="entry name" value="STY0301-like"/>
</dbReference>
<dbReference type="Proteomes" id="UP000461288">
    <property type="component" value="Unassembled WGS sequence"/>
</dbReference>
<feature type="chain" id="PRO_5031077998" description="DUF3757 domain-containing protein" evidence="1">
    <location>
        <begin position="24"/>
        <end position="155"/>
    </location>
</feature>
<accession>A0A7X3HBM3</accession>